<comment type="similarity">
    <text evidence="1">Belongs to the UPF0149 family.</text>
</comment>
<organism evidence="2 3">
    <name type="scientific">Ignatzschineria indica</name>
    <dbReference type="NCBI Taxonomy" id="472583"/>
    <lineage>
        <taxon>Bacteria</taxon>
        <taxon>Pseudomonadati</taxon>
        <taxon>Pseudomonadota</taxon>
        <taxon>Gammaproteobacteria</taxon>
        <taxon>Cardiobacteriales</taxon>
        <taxon>Ignatzschineriaceae</taxon>
        <taxon>Ignatzschineria</taxon>
    </lineage>
</organism>
<dbReference type="InterPro" id="IPR011978">
    <property type="entry name" value="YgfB-like"/>
</dbReference>
<comment type="caution">
    <text evidence="2">The sequence shown here is derived from an EMBL/GenBank/DDBJ whole genome shotgun (WGS) entry which is preliminary data.</text>
</comment>
<gene>
    <name evidence="2" type="ORF">DC082_04790</name>
</gene>
<evidence type="ECO:0000313" key="2">
    <source>
        <dbReference type="EMBL" id="PWD84848.1"/>
    </source>
</evidence>
<dbReference type="GO" id="GO:0005829">
    <property type="term" value="C:cytosol"/>
    <property type="evidence" value="ECO:0007669"/>
    <property type="project" value="TreeGrafter"/>
</dbReference>
<evidence type="ECO:0000256" key="1">
    <source>
        <dbReference type="ARBA" id="ARBA00038308"/>
    </source>
</evidence>
<dbReference type="AlphaFoldDB" id="A0A2U2ANX1"/>
<evidence type="ECO:0000313" key="3">
    <source>
        <dbReference type="Proteomes" id="UP000244948"/>
    </source>
</evidence>
<proteinExistence type="inferred from homology"/>
<dbReference type="Pfam" id="PF03695">
    <property type="entry name" value="UPF0149"/>
    <property type="match status" value="1"/>
</dbReference>
<accession>A0A2U2ANX1</accession>
<dbReference type="PANTHER" id="PTHR37528:SF1">
    <property type="entry name" value="UPF0149 PROTEIN YGFB"/>
    <property type="match status" value="1"/>
</dbReference>
<keyword evidence="3" id="KW-1185">Reference proteome</keyword>
<name>A0A2U2ANX1_9GAMM</name>
<dbReference type="NCBIfam" id="TIGR02292">
    <property type="entry name" value="ygfB_yecA"/>
    <property type="match status" value="1"/>
</dbReference>
<sequence length="191" mass="22306">MSETQIPQSVTYQLLQEQFPGLNLSEAQGLLIALLCGESHDYFHNWLVEIEHIRFDEAELNQEILKILYEKTLAELNSEDFNLSLLLPEEPLEQRIEGFIKWCHGFSYGFGLSNELYEALDEDGRDYIRYIIEFSGLEQEQVVDELADEEDYLALEELIEFVRVGALMLYYHLKGRDREEVVVEEGTPQIH</sequence>
<dbReference type="Gene3D" id="1.20.120.740">
    <property type="entry name" value="YgfB uncharacterised protein family UPF0149, PF03695"/>
    <property type="match status" value="1"/>
</dbReference>
<dbReference type="RefSeq" id="WP_109235973.1">
    <property type="nucleotide sequence ID" value="NZ_BMXZ01000001.1"/>
</dbReference>
<evidence type="ECO:0008006" key="4">
    <source>
        <dbReference type="Google" id="ProtNLM"/>
    </source>
</evidence>
<dbReference type="Proteomes" id="UP000244948">
    <property type="component" value="Unassembled WGS sequence"/>
</dbReference>
<reference evidence="2 3" key="1">
    <citation type="journal article" date="2018" name="Genome Announc.">
        <title>Ignatzschineria cameli sp. nov., isolated from necrotic foot tissue of dromedaries (Camelus dromedarius) and associated maggots (Wohlfahrtia species) in Dubai.</title>
        <authorList>
            <person name="Tsang C.C."/>
            <person name="Tang J.Y."/>
            <person name="Fong J.Y."/>
            <person name="Kinne J."/>
            <person name="Lee H.H."/>
            <person name="Joseph M."/>
            <person name="Jose S."/>
            <person name="Schuster R.K."/>
            <person name="Tang Y."/>
            <person name="Sivakumar S."/>
            <person name="Chen J.H."/>
            <person name="Teng J.L."/>
            <person name="Lau S.K."/>
            <person name="Wernery U."/>
            <person name="Woo P.C."/>
        </authorList>
    </citation>
    <scope>NUCLEOTIDE SEQUENCE [LARGE SCALE GENOMIC DNA]</scope>
    <source>
        <strain evidence="2 3">KCTC 22643</strain>
    </source>
</reference>
<dbReference type="EMBL" id="QEWR01000002">
    <property type="protein sequence ID" value="PWD84848.1"/>
    <property type="molecule type" value="Genomic_DNA"/>
</dbReference>
<dbReference type="SUPFAM" id="SSF101327">
    <property type="entry name" value="YgfB-like"/>
    <property type="match status" value="1"/>
</dbReference>
<dbReference type="PANTHER" id="PTHR37528">
    <property type="entry name" value="UPF0149 PROTEIN YGFB"/>
    <property type="match status" value="1"/>
</dbReference>
<dbReference type="InterPro" id="IPR036255">
    <property type="entry name" value="YgfB-like_sf"/>
</dbReference>
<protein>
    <recommendedName>
        <fullName evidence="4">YecA family protein</fullName>
    </recommendedName>
</protein>